<dbReference type="GO" id="GO:0006753">
    <property type="term" value="P:nucleoside phosphate metabolic process"/>
    <property type="evidence" value="ECO:0007669"/>
    <property type="project" value="TreeGrafter"/>
</dbReference>
<dbReference type="InterPro" id="IPR000086">
    <property type="entry name" value="NUDIX_hydrolase_dom"/>
</dbReference>
<organism evidence="10 11">
    <name type="scientific">Pseudofulvimonas gallinarii</name>
    <dbReference type="NCBI Taxonomy" id="634155"/>
    <lineage>
        <taxon>Bacteria</taxon>
        <taxon>Pseudomonadati</taxon>
        <taxon>Pseudomonadota</taxon>
        <taxon>Gammaproteobacteria</taxon>
        <taxon>Lysobacterales</taxon>
        <taxon>Rhodanobacteraceae</taxon>
        <taxon>Pseudofulvimonas</taxon>
    </lineage>
</organism>
<dbReference type="PANTHER" id="PTHR11839">
    <property type="entry name" value="UDP/ADP-SUGAR PYROPHOSPHATASE"/>
    <property type="match status" value="1"/>
</dbReference>
<dbReference type="PROSITE" id="PS00893">
    <property type="entry name" value="NUDIX_BOX"/>
    <property type="match status" value="1"/>
</dbReference>
<dbReference type="Pfam" id="PF00293">
    <property type="entry name" value="NUDIX"/>
    <property type="match status" value="1"/>
</dbReference>
<evidence type="ECO:0000256" key="3">
    <source>
        <dbReference type="ARBA" id="ARBA00007275"/>
    </source>
</evidence>
<sequence length="209" mass="22881">MWDSMSGMPTGAKDTAVERNTGQTADTATESLYEGRFVALRRRGRWEFAERVNAHGAAVIVAVTDDDRFVLVEQYREPLSGRAIENPAGLAGDQPGEEDILEAARRELLEETGFDADHVALIMTGPGSPGMTSEQLTFVRATGLRRVHAGGGDGNEDITVHLVPLPEVCTFLAAKMREGLHVDPRVYAALFFARHGIDGRRLDDGRQYE</sequence>
<evidence type="ECO:0000256" key="5">
    <source>
        <dbReference type="ARBA" id="ARBA00022801"/>
    </source>
</evidence>
<dbReference type="GO" id="GO:0016787">
    <property type="term" value="F:hydrolase activity"/>
    <property type="evidence" value="ECO:0007669"/>
    <property type="project" value="UniProtKB-KW"/>
</dbReference>
<feature type="region of interest" description="Disordered" evidence="8">
    <location>
        <begin position="1"/>
        <end position="28"/>
    </location>
</feature>
<dbReference type="InterPro" id="IPR015797">
    <property type="entry name" value="NUDIX_hydrolase-like_dom_sf"/>
</dbReference>
<dbReference type="SUPFAM" id="SSF55811">
    <property type="entry name" value="Nudix"/>
    <property type="match status" value="1"/>
</dbReference>
<feature type="compositionally biased region" description="Polar residues" evidence="8">
    <location>
        <begin position="18"/>
        <end position="28"/>
    </location>
</feature>
<evidence type="ECO:0000259" key="9">
    <source>
        <dbReference type="PROSITE" id="PS51462"/>
    </source>
</evidence>
<evidence type="ECO:0000313" key="11">
    <source>
        <dbReference type="Proteomes" id="UP000294599"/>
    </source>
</evidence>
<comment type="catalytic activity">
    <reaction evidence="1">
        <text>GDP-alpha-D-mannose + H2O = alpha-D-mannose 1-phosphate + GMP + 2 H(+)</text>
        <dbReference type="Rhea" id="RHEA:27978"/>
        <dbReference type="ChEBI" id="CHEBI:15377"/>
        <dbReference type="ChEBI" id="CHEBI:15378"/>
        <dbReference type="ChEBI" id="CHEBI:57527"/>
        <dbReference type="ChEBI" id="CHEBI:58115"/>
        <dbReference type="ChEBI" id="CHEBI:58409"/>
    </reaction>
</comment>
<dbReference type="PANTHER" id="PTHR11839:SF18">
    <property type="entry name" value="NUDIX HYDROLASE DOMAIN-CONTAINING PROTEIN"/>
    <property type="match status" value="1"/>
</dbReference>
<feature type="domain" description="Nudix hydrolase" evidence="9">
    <location>
        <begin position="52"/>
        <end position="188"/>
    </location>
</feature>
<comment type="cofactor">
    <cofactor evidence="2">
        <name>Mg(2+)</name>
        <dbReference type="ChEBI" id="CHEBI:18420"/>
    </cofactor>
</comment>
<dbReference type="GO" id="GO:0019693">
    <property type="term" value="P:ribose phosphate metabolic process"/>
    <property type="evidence" value="ECO:0007669"/>
    <property type="project" value="TreeGrafter"/>
</dbReference>
<proteinExistence type="inferred from homology"/>
<keyword evidence="11" id="KW-1185">Reference proteome</keyword>
<evidence type="ECO:0000256" key="8">
    <source>
        <dbReference type="SAM" id="MobiDB-lite"/>
    </source>
</evidence>
<dbReference type="Gene3D" id="3.90.79.10">
    <property type="entry name" value="Nucleoside Triphosphate Pyrophosphohydrolase"/>
    <property type="match status" value="1"/>
</dbReference>
<dbReference type="AlphaFoldDB" id="A0A4R3L510"/>
<comment type="caution">
    <text evidence="10">The sequence shown here is derived from an EMBL/GenBank/DDBJ whole genome shotgun (WGS) entry which is preliminary data.</text>
</comment>
<evidence type="ECO:0000256" key="6">
    <source>
        <dbReference type="ARBA" id="ARBA00032162"/>
    </source>
</evidence>
<evidence type="ECO:0000256" key="1">
    <source>
        <dbReference type="ARBA" id="ARBA00000847"/>
    </source>
</evidence>
<reference evidence="10 11" key="1">
    <citation type="submission" date="2019-03" db="EMBL/GenBank/DDBJ databases">
        <title>Genomic Encyclopedia of Type Strains, Phase IV (KMG-IV): sequencing the most valuable type-strain genomes for metagenomic binning, comparative biology and taxonomic classification.</title>
        <authorList>
            <person name="Goeker M."/>
        </authorList>
    </citation>
    <scope>NUCLEOTIDE SEQUENCE [LARGE SCALE GENOMIC DNA]</scope>
    <source>
        <strain evidence="10 11">DSM 21944</strain>
    </source>
</reference>
<dbReference type="InterPro" id="IPR020084">
    <property type="entry name" value="NUDIX_hydrolase_CS"/>
</dbReference>
<evidence type="ECO:0000256" key="2">
    <source>
        <dbReference type="ARBA" id="ARBA00001946"/>
    </source>
</evidence>
<protein>
    <recommendedName>
        <fullName evidence="4">GDP-mannose pyrophosphatase</fullName>
    </recommendedName>
    <alternativeName>
        <fullName evidence="6">GDP-mannose hydrolase</fullName>
    </alternativeName>
    <alternativeName>
        <fullName evidence="7">GDPMK</fullName>
    </alternativeName>
</protein>
<comment type="similarity">
    <text evidence="3">Belongs to the Nudix hydrolase family. NudK subfamily.</text>
</comment>
<dbReference type="EMBL" id="SMAF01000024">
    <property type="protein sequence ID" value="TCS94045.1"/>
    <property type="molecule type" value="Genomic_DNA"/>
</dbReference>
<dbReference type="Proteomes" id="UP000294599">
    <property type="component" value="Unassembled WGS sequence"/>
</dbReference>
<dbReference type="CDD" id="cd03424">
    <property type="entry name" value="NUDIX_ADPRase_Nudt5_UGPPase_Nudt14"/>
    <property type="match status" value="1"/>
</dbReference>
<evidence type="ECO:0000256" key="4">
    <source>
        <dbReference type="ARBA" id="ARBA00016377"/>
    </source>
</evidence>
<keyword evidence="5" id="KW-0378">Hydrolase</keyword>
<evidence type="ECO:0000256" key="7">
    <source>
        <dbReference type="ARBA" id="ARBA00032272"/>
    </source>
</evidence>
<name>A0A4R3L510_9GAMM</name>
<accession>A0A4R3L510</accession>
<dbReference type="PROSITE" id="PS51462">
    <property type="entry name" value="NUDIX"/>
    <property type="match status" value="1"/>
</dbReference>
<gene>
    <name evidence="10" type="ORF">EDC25_12420</name>
</gene>
<evidence type="ECO:0000313" key="10">
    <source>
        <dbReference type="EMBL" id="TCS94045.1"/>
    </source>
</evidence>